<dbReference type="PROSITE" id="PS50103">
    <property type="entry name" value="ZF_C3H1"/>
    <property type="match status" value="3"/>
</dbReference>
<organism evidence="9 10">
    <name type="scientific">Nicotiana sylvestris</name>
    <name type="common">Wood tobacco</name>
    <name type="synonym">South American tobacco</name>
    <dbReference type="NCBI Taxonomy" id="4096"/>
    <lineage>
        <taxon>Eukaryota</taxon>
        <taxon>Viridiplantae</taxon>
        <taxon>Streptophyta</taxon>
        <taxon>Embryophyta</taxon>
        <taxon>Tracheophyta</taxon>
        <taxon>Spermatophyta</taxon>
        <taxon>Magnoliopsida</taxon>
        <taxon>eudicotyledons</taxon>
        <taxon>Gunneridae</taxon>
        <taxon>Pentapetalae</taxon>
        <taxon>asterids</taxon>
        <taxon>lamiids</taxon>
        <taxon>Solanales</taxon>
        <taxon>Solanaceae</taxon>
        <taxon>Nicotianoideae</taxon>
        <taxon>Nicotianeae</taxon>
        <taxon>Nicotiana</taxon>
    </lineage>
</organism>
<feature type="region of interest" description="Disordered" evidence="7">
    <location>
        <begin position="683"/>
        <end position="706"/>
    </location>
</feature>
<keyword evidence="4 6" id="KW-0862">Zinc</keyword>
<evidence type="ECO:0000313" key="9">
    <source>
        <dbReference type="Proteomes" id="UP000189701"/>
    </source>
</evidence>
<feature type="compositionally biased region" description="Basic and acidic residues" evidence="7">
    <location>
        <begin position="1009"/>
        <end position="1018"/>
    </location>
</feature>
<feature type="zinc finger region" description="C3H1-type" evidence="6">
    <location>
        <begin position="1963"/>
        <end position="1991"/>
    </location>
</feature>
<protein>
    <submittedName>
        <fullName evidence="10">Uncharacterized protein LOC104232248 isoform X1</fullName>
    </submittedName>
</protein>
<dbReference type="InterPro" id="IPR000571">
    <property type="entry name" value="Znf_CCCH"/>
</dbReference>
<feature type="compositionally biased region" description="Low complexity" evidence="7">
    <location>
        <begin position="65"/>
        <end position="74"/>
    </location>
</feature>
<keyword evidence="5" id="KW-0238">DNA-binding</keyword>
<feature type="compositionally biased region" description="Basic residues" evidence="7">
    <location>
        <begin position="1"/>
        <end position="14"/>
    </location>
</feature>
<evidence type="ECO:0000256" key="6">
    <source>
        <dbReference type="PROSITE-ProRule" id="PRU00723"/>
    </source>
</evidence>
<feature type="compositionally biased region" description="Low complexity" evidence="7">
    <location>
        <begin position="1275"/>
        <end position="1285"/>
    </location>
</feature>
<feature type="zinc finger region" description="C3H1-type" evidence="6">
    <location>
        <begin position="1859"/>
        <end position="1888"/>
    </location>
</feature>
<feature type="domain" description="C3H1-type" evidence="8">
    <location>
        <begin position="1859"/>
        <end position="1888"/>
    </location>
</feature>
<evidence type="ECO:0000256" key="7">
    <source>
        <dbReference type="SAM" id="MobiDB-lite"/>
    </source>
</evidence>
<evidence type="ECO:0000256" key="5">
    <source>
        <dbReference type="ARBA" id="ARBA00023125"/>
    </source>
</evidence>
<feature type="compositionally biased region" description="Low complexity" evidence="7">
    <location>
        <begin position="258"/>
        <end position="272"/>
    </location>
</feature>
<feature type="region of interest" description="Disordered" evidence="7">
    <location>
        <begin position="748"/>
        <end position="767"/>
    </location>
</feature>
<feature type="zinc finger region" description="C3H1-type" evidence="6">
    <location>
        <begin position="1914"/>
        <end position="1940"/>
    </location>
</feature>
<feature type="compositionally biased region" description="Polar residues" evidence="7">
    <location>
        <begin position="392"/>
        <end position="401"/>
    </location>
</feature>
<dbReference type="OrthoDB" id="3247158at2759"/>
<feature type="compositionally biased region" description="Basic and acidic residues" evidence="7">
    <location>
        <begin position="402"/>
        <end position="415"/>
    </location>
</feature>
<feature type="domain" description="C3H1-type" evidence="8">
    <location>
        <begin position="1914"/>
        <end position="1940"/>
    </location>
</feature>
<dbReference type="SMART" id="SM00356">
    <property type="entry name" value="ZnF_C3H1"/>
    <property type="match status" value="5"/>
</dbReference>
<feature type="region of interest" description="Disordered" evidence="7">
    <location>
        <begin position="1449"/>
        <end position="1482"/>
    </location>
</feature>
<dbReference type="Proteomes" id="UP000189701">
    <property type="component" value="Unplaced"/>
</dbReference>
<name>A0A1U7WUV6_NICSY</name>
<feature type="region of interest" description="Disordered" evidence="7">
    <location>
        <begin position="1414"/>
        <end position="1433"/>
    </location>
</feature>
<proteinExistence type="predicted"/>
<gene>
    <name evidence="10" type="primary">LOC104232248</name>
</gene>
<reference evidence="10" key="2">
    <citation type="submission" date="2025-08" db="UniProtKB">
        <authorList>
            <consortium name="RefSeq"/>
        </authorList>
    </citation>
    <scope>IDENTIFICATION</scope>
    <source>
        <tissue evidence="10">Leaf</tissue>
    </source>
</reference>
<feature type="region of interest" description="Disordered" evidence="7">
    <location>
        <begin position="998"/>
        <end position="1019"/>
    </location>
</feature>
<dbReference type="PANTHER" id="PTHR46156:SF1">
    <property type="entry name" value="ZINC FINGER CCCH DOMAIN-CONTAINING PROTEIN 3"/>
    <property type="match status" value="1"/>
</dbReference>
<keyword evidence="1 6" id="KW-0479">Metal-binding</keyword>
<dbReference type="GO" id="GO:0005634">
    <property type="term" value="C:nucleus"/>
    <property type="evidence" value="ECO:0007669"/>
    <property type="project" value="UniProtKB-ARBA"/>
</dbReference>
<dbReference type="GO" id="GO:0008270">
    <property type="term" value="F:zinc ion binding"/>
    <property type="evidence" value="ECO:0007669"/>
    <property type="project" value="UniProtKB-KW"/>
</dbReference>
<dbReference type="PANTHER" id="PTHR46156">
    <property type="entry name" value="CCCH ZINGC FINGER"/>
    <property type="match status" value="1"/>
</dbReference>
<evidence type="ECO:0000256" key="3">
    <source>
        <dbReference type="ARBA" id="ARBA00022771"/>
    </source>
</evidence>
<evidence type="ECO:0000313" key="10">
    <source>
        <dbReference type="RefSeq" id="XP_009783697.1"/>
    </source>
</evidence>
<evidence type="ECO:0000256" key="1">
    <source>
        <dbReference type="ARBA" id="ARBA00022723"/>
    </source>
</evidence>
<dbReference type="RefSeq" id="XP_009783697.1">
    <property type="nucleotide sequence ID" value="XM_009785395.1"/>
</dbReference>
<keyword evidence="9" id="KW-1185">Reference proteome</keyword>
<evidence type="ECO:0000256" key="2">
    <source>
        <dbReference type="ARBA" id="ARBA00022737"/>
    </source>
</evidence>
<keyword evidence="3 6" id="KW-0863">Zinc-finger</keyword>
<dbReference type="STRING" id="4096.A0A1U7WUV6"/>
<feature type="region of interest" description="Disordered" evidence="7">
    <location>
        <begin position="324"/>
        <end position="347"/>
    </location>
</feature>
<feature type="region of interest" description="Disordered" evidence="7">
    <location>
        <begin position="257"/>
        <end position="277"/>
    </location>
</feature>
<dbReference type="GO" id="GO:0003677">
    <property type="term" value="F:DNA binding"/>
    <property type="evidence" value="ECO:0007669"/>
    <property type="project" value="UniProtKB-KW"/>
</dbReference>
<feature type="region of interest" description="Disordered" evidence="7">
    <location>
        <begin position="1"/>
        <end position="93"/>
    </location>
</feature>
<evidence type="ECO:0000259" key="8">
    <source>
        <dbReference type="PROSITE" id="PS50103"/>
    </source>
</evidence>
<keyword evidence="2" id="KW-0677">Repeat</keyword>
<feature type="domain" description="C3H1-type" evidence="8">
    <location>
        <begin position="1963"/>
        <end position="1991"/>
    </location>
</feature>
<feature type="region of interest" description="Disordered" evidence="7">
    <location>
        <begin position="1992"/>
        <end position="2015"/>
    </location>
</feature>
<feature type="compositionally biased region" description="Polar residues" evidence="7">
    <location>
        <begin position="1286"/>
        <end position="1298"/>
    </location>
</feature>
<feature type="region of interest" description="Disordered" evidence="7">
    <location>
        <begin position="392"/>
        <end position="426"/>
    </location>
</feature>
<dbReference type="FunFam" id="4.10.1000.10:FF:000022">
    <property type="entry name" value="Zinc finger CCCH domain-containing protein 7"/>
    <property type="match status" value="1"/>
</dbReference>
<sequence>MDLPSYHHHHHHRYVERPPNVSHNPNVFRHLPPPPPPPQRRPPPLPHITNIPHHHHHIPPPSPPFHRQSQFSFPPHSPPQENPKFFDCRSPPRVSSNLILDQSPYHPAHPQQQNFHYNDRYHNPHPPNSPRFIVDDFMRENRLRGVEFDYDDDERYRLERRRMEEHIDVREFRSSAENYELHHDDRYEGKRWEYGHNVDDGILVGSSSRRVSLDNSGYDYGGGDVRFSNRLRVDKEEIYRSPPQKKSALLRIQCGNANNNRSSRNQDNDSSSIGGCRVRGKQKDVFERLERRVEGRDGSEGSSMELDVSFKSNALVAKAIMAPVSSPTNDSDRSETPRCKKIRKVNLSDSPMKKVGYDLGKGDGSAIDSGRCSSSNKESKCLADKVTVSAGRTSNSTLDSNMESKHLADKIKDSSGGRASDGTLNSNKESKCLLDKVTVPVVRSALLSSNGTNDLIVTQESKGSPEIMILDQGGNHVGKGGAPQRKIRKKKKVTKKKVTAPKIVGVNPCNATDSLNKASFVRQQLKSVVKLVERTRSDDMTRLEDVNMKKVKKKKVMTPKNSGVDLGNATDSLNKASFVRQQLKSVVELVEKTRSDDMTTLEDVNMNKAMKKNVTAPKKVGVDPDNATDLLNKACSVRQQLKSVVELVERTRSDDMTTLEDVSVKPPVDEVVSKLGKPSKLAAVSEDESVEQSNSDGKKADPAKVLVSSSSVDSEINDFADCTSRSVLSGPSMLNSETCMIEVQNKPTSSTVDNADNVGGHSQDERRVSEDGLIKEPSAAMVCVERNGDVVLSSLDGSTTHKDEVSSSTKDTYISSVSDLGFSDGKENAVAVIGLLEASSVVPSSDPKIVPLLTNIERGLKESFLDGNDCSFNSSEAGRVAVVSELLSAECSSNRDPTAGSFVCSMKKSCVDGVTLSPEMSHTKGSVNAVVSVGDDIRIIADDDCLPNVTRKRKITEDESVLPTTKVSETEENTVSSLLGQGKSFSCLRGDHASIEEEVTVPGNGSDSLKGDPSHEGPSEVELLLQDCFNDGSSSCSIESPKKREVSSPGLVKSASCVTTHEGASSIPITVPLIDEVSVTELESRNTLSDLDDGPPSRPSVILLESSTAEEDVSQAEPFEDGLMDRFSDVEQVIAHNSQLGAAGLETTTSVISVGMLRMAYGISEDKGSSIGVDQKLASEDCESHNYVLDKACLPLLANNHSLFSDSNCVSAMKVSAKGMESVPDMSALVSFPEDLPNNSFLEETNAKSSMSNEIVIEKAQNVDENSITADDHVSSSAKTSSDSSEFGNTSSDTSRFGRSSDHKVGGVPLVNLNTVPLSSQNTVKSTQNVTSLSWKPNLRANQQSPAVPRVLSVHPSNFLTSRNVPTSKKPLTWHRTGNSSFSVVGRGSQMNSLPPQSHLPKDIGKAGSYIRKGNSLVRKPPPVGSLSQGFHAPSSSLYRLNSSAVNNLKRKPENKTLITDSPSCRGTPEVNAPSERTKTLPQSEPFSCITLKSASFPVVDHPGTGSIATSNPLAVTDNMLALKPSEDPSTSSALPECQIGLGGNSKSQNILDEGSSGKEIVYVKQRSNQLVAASDKTQASSDGYYKRRKNQLIRACSSNHMKQRVAAAKNVVPTRRGMKSLSGLAKTSKWSKSSLVWKLGDTQSSRKCGSAVEYEKLWPYLFPWKRASYRRSFQNSSPSDSSISIIRRKMLLSRKRETIYTRSIHGLSLRRSKVLSVSGSSLKWSKSMEQRSKKAAEEAALAVAAVDKRKRGQDDSNADSMNGNNVSRERIFRIGCERYKMDPSGKTLQRISGDEEPSVSVVPEAKKSYIPKRLLIGNDEYVRVGNGNKLVRNPKRRVRMLASEKVRWSLHTARIRLARKKQYCQFFTRFGKCNKDNGKCPYIHDPSKIAVCTKFLNGSCSDTNCKLTHEVLPERMQDCSYFLQGICSNENCPYRHVNVNSNASICEGFLRGYCADGNECRKKHTYVCPVFEATGNCPQGSKCKLHHPKNKRKGVKRKASSEMKNGRGRYFGSPHIDSSERITAGLEKTSVRGKDDIFLKKGKFVDFISLDGSDEEELTIDQRSEEPPLCESGSAEMQLDDLDELIKPMKLINRNRSVDSSPFIDSPSDMAASYVSEESQCCK</sequence>
<evidence type="ECO:0000256" key="4">
    <source>
        <dbReference type="ARBA" id="ARBA00022833"/>
    </source>
</evidence>
<dbReference type="eggNOG" id="KOG1492">
    <property type="taxonomic scope" value="Eukaryota"/>
</dbReference>
<accession>A0A1U7WUV6</accession>
<feature type="region of interest" description="Disordered" evidence="7">
    <location>
        <begin position="1262"/>
        <end position="1305"/>
    </location>
</feature>
<dbReference type="FunFam" id="4.10.1000.10:FF:000008">
    <property type="entry name" value="zinc finger CCCH domain-containing protein 3"/>
    <property type="match status" value="1"/>
</dbReference>
<feature type="compositionally biased region" description="Pro residues" evidence="7">
    <location>
        <begin position="31"/>
        <end position="46"/>
    </location>
</feature>
<dbReference type="Gene3D" id="4.10.1000.10">
    <property type="entry name" value="Zinc finger, CCCH-type"/>
    <property type="match status" value="2"/>
</dbReference>
<reference evidence="9" key="1">
    <citation type="journal article" date="2013" name="Genome Biol.">
        <title>Reference genomes and transcriptomes of Nicotiana sylvestris and Nicotiana tomentosiformis.</title>
        <authorList>
            <person name="Sierro N."/>
            <person name="Battey J.N."/>
            <person name="Ouadi S."/>
            <person name="Bovet L."/>
            <person name="Goepfert S."/>
            <person name="Bakaher N."/>
            <person name="Peitsch M.C."/>
            <person name="Ivanov N.V."/>
        </authorList>
    </citation>
    <scope>NUCLEOTIDE SEQUENCE [LARGE SCALE GENOMIC DNA]</scope>
</reference>